<gene>
    <name evidence="12" type="ordered locus">Tcur_0438</name>
</gene>
<dbReference type="AlphaFoldDB" id="D1A2L6"/>
<evidence type="ECO:0000256" key="2">
    <source>
        <dbReference type="ARBA" id="ARBA00022475"/>
    </source>
</evidence>
<feature type="transmembrane region" description="Helical" evidence="9">
    <location>
        <begin position="349"/>
        <end position="367"/>
    </location>
</feature>
<dbReference type="GO" id="GO:0010041">
    <property type="term" value="P:response to iron(III) ion"/>
    <property type="evidence" value="ECO:0007669"/>
    <property type="project" value="TreeGrafter"/>
</dbReference>
<dbReference type="Proteomes" id="UP000001918">
    <property type="component" value="Chromosome"/>
</dbReference>
<evidence type="ECO:0000256" key="5">
    <source>
        <dbReference type="ARBA" id="ARBA00022692"/>
    </source>
</evidence>
<keyword evidence="7 9" id="KW-0472">Membrane</keyword>
<evidence type="ECO:0000256" key="6">
    <source>
        <dbReference type="ARBA" id="ARBA00022989"/>
    </source>
</evidence>
<feature type="transmembrane region" description="Helical" evidence="9">
    <location>
        <begin position="457"/>
        <end position="478"/>
    </location>
</feature>
<organism evidence="12 13">
    <name type="scientific">Thermomonospora curvata (strain ATCC 19995 / DSM 43183 / JCM 3096 / KCTC 9072 / NBRC 15933 / NCIMB 10081 / Henssen B9)</name>
    <dbReference type="NCBI Taxonomy" id="471852"/>
    <lineage>
        <taxon>Bacteria</taxon>
        <taxon>Bacillati</taxon>
        <taxon>Actinomycetota</taxon>
        <taxon>Actinomycetes</taxon>
        <taxon>Streptosporangiales</taxon>
        <taxon>Thermomonosporaceae</taxon>
        <taxon>Thermomonospora</taxon>
    </lineage>
</organism>
<dbReference type="KEGG" id="tcu:Tcur_0438"/>
<feature type="transmembrane region" description="Helical" evidence="9">
    <location>
        <begin position="431"/>
        <end position="450"/>
    </location>
</feature>
<evidence type="ECO:0000259" key="11">
    <source>
        <dbReference type="Pfam" id="PF24878"/>
    </source>
</evidence>
<feature type="transmembrane region" description="Helical" evidence="9">
    <location>
        <begin position="373"/>
        <end position="394"/>
    </location>
</feature>
<feature type="transmembrane region" description="Helical" evidence="9">
    <location>
        <begin position="208"/>
        <end position="226"/>
    </location>
</feature>
<keyword evidence="4 12" id="KW-0808">Transferase</keyword>
<dbReference type="STRING" id="471852.Tcur_0438"/>
<keyword evidence="2" id="KW-1003">Cell membrane</keyword>
<feature type="compositionally biased region" description="Gly residues" evidence="8">
    <location>
        <begin position="515"/>
        <end position="531"/>
    </location>
</feature>
<dbReference type="HOGENOM" id="CLU_007261_1_0_11"/>
<evidence type="ECO:0000313" key="13">
    <source>
        <dbReference type="Proteomes" id="UP000001918"/>
    </source>
</evidence>
<dbReference type="GO" id="GO:0005886">
    <property type="term" value="C:plasma membrane"/>
    <property type="evidence" value="ECO:0007669"/>
    <property type="project" value="UniProtKB-SubCell"/>
</dbReference>
<dbReference type="PANTHER" id="PTHR33908:SF3">
    <property type="entry name" value="UNDECAPRENYL PHOSPHATE-ALPHA-4-AMINO-4-DEOXY-L-ARABINOSE ARABINOSYL TRANSFERASE"/>
    <property type="match status" value="1"/>
</dbReference>
<evidence type="ECO:0000256" key="8">
    <source>
        <dbReference type="SAM" id="MobiDB-lite"/>
    </source>
</evidence>
<feature type="transmembrane region" description="Helical" evidence="9">
    <location>
        <begin position="401"/>
        <end position="419"/>
    </location>
</feature>
<dbReference type="PANTHER" id="PTHR33908">
    <property type="entry name" value="MANNOSYLTRANSFERASE YKCB-RELATED"/>
    <property type="match status" value="1"/>
</dbReference>
<accession>D1A2L6</accession>
<dbReference type="Pfam" id="PF24878">
    <property type="entry name" value="YkcB_C"/>
    <property type="match status" value="1"/>
</dbReference>
<keyword evidence="6 9" id="KW-1133">Transmembrane helix</keyword>
<comment type="subcellular location">
    <subcellularLocation>
        <location evidence="1">Cell membrane</location>
        <topology evidence="1">Multi-pass membrane protein</topology>
    </subcellularLocation>
</comment>
<feature type="transmembrane region" description="Helical" evidence="9">
    <location>
        <begin position="233"/>
        <end position="251"/>
    </location>
</feature>
<evidence type="ECO:0000256" key="9">
    <source>
        <dbReference type="SAM" id="Phobius"/>
    </source>
</evidence>
<proteinExistence type="predicted"/>
<feature type="transmembrane region" description="Helical" evidence="9">
    <location>
        <begin position="318"/>
        <end position="337"/>
    </location>
</feature>
<dbReference type="GO" id="GO:0016763">
    <property type="term" value="F:pentosyltransferase activity"/>
    <property type="evidence" value="ECO:0007669"/>
    <property type="project" value="TreeGrafter"/>
</dbReference>
<dbReference type="RefSeq" id="WP_012850820.1">
    <property type="nucleotide sequence ID" value="NC_013510.1"/>
</dbReference>
<feature type="domain" description="Glycosyltransferase RgtA/B/C/D-like" evidence="10">
    <location>
        <begin position="85"/>
        <end position="247"/>
    </location>
</feature>
<keyword evidence="3" id="KW-0328">Glycosyltransferase</keyword>
<evidence type="ECO:0000256" key="1">
    <source>
        <dbReference type="ARBA" id="ARBA00004651"/>
    </source>
</evidence>
<dbReference type="eggNOG" id="COG1807">
    <property type="taxonomic scope" value="Bacteria"/>
</dbReference>
<dbReference type="GO" id="GO:0009103">
    <property type="term" value="P:lipopolysaccharide biosynthetic process"/>
    <property type="evidence" value="ECO:0007669"/>
    <property type="project" value="UniProtKB-ARBA"/>
</dbReference>
<keyword evidence="13" id="KW-1185">Reference proteome</keyword>
<dbReference type="InterPro" id="IPR056785">
    <property type="entry name" value="YkcA/B-like_C"/>
</dbReference>
<reference evidence="12 13" key="1">
    <citation type="journal article" date="2011" name="Stand. Genomic Sci.">
        <title>Complete genome sequence of Thermomonospora curvata type strain (B9).</title>
        <authorList>
            <person name="Chertkov O."/>
            <person name="Sikorski J."/>
            <person name="Nolan M."/>
            <person name="Lapidus A."/>
            <person name="Lucas S."/>
            <person name="Del Rio T.G."/>
            <person name="Tice H."/>
            <person name="Cheng J.F."/>
            <person name="Goodwin L."/>
            <person name="Pitluck S."/>
            <person name="Liolios K."/>
            <person name="Ivanova N."/>
            <person name="Mavromatis K."/>
            <person name="Mikhailova N."/>
            <person name="Ovchinnikova G."/>
            <person name="Pati A."/>
            <person name="Chen A."/>
            <person name="Palaniappan K."/>
            <person name="Djao O.D."/>
            <person name="Land M."/>
            <person name="Hauser L."/>
            <person name="Chang Y.J."/>
            <person name="Jeffries C.D."/>
            <person name="Brettin T."/>
            <person name="Han C."/>
            <person name="Detter J.C."/>
            <person name="Rohde M."/>
            <person name="Goker M."/>
            <person name="Woyke T."/>
            <person name="Bristow J."/>
            <person name="Eisen J.A."/>
            <person name="Markowitz V."/>
            <person name="Hugenholtz P."/>
            <person name="Klenk H.P."/>
            <person name="Kyrpides N.C."/>
        </authorList>
    </citation>
    <scope>NUCLEOTIDE SEQUENCE [LARGE SCALE GENOMIC DNA]</scope>
    <source>
        <strain evidence="13">ATCC 19995 / DSM 43183 / JCM 3096 / KCTC 9072 / NBRC 15933 / NCIMB 10081 / Henssen B9</strain>
    </source>
</reference>
<sequence>MSAATIPAQAAGAARRLLWGGPEDPRWVRPALYGVLVLSLALHVWKLPDNGYANEYYAAAVQAGTQDWKAFFFGSLDAGSFITVDKPPMALWLMALSGRVLGFGTWSMLLPQALAGTAAVGVVHATARRAFGPVAGLLSALVLALTPITVAINRDNNPDTLLVLWMVLAGWATLRAVQARSGRAGLGWLSAAAFFVGCGFNTKMLQAWVVVPALALVYLVAARPSWPRRVAHLLAAGAVLVASSLWWVLLVDAIPEDRRPYIGGSTDNTAWDLVIGYNGLGRIFGGDGPGGFGRGGGANFGGEPGGGRMFNDILGGQISWLLPPAGLLLAAALVWLWRRPRTDVRRAGVLLFGGWAAVHFVVFSYSAGGFHPYYTTAMAPGIAGLVGGGVVLMAEAQRRSAAWAWVLPAGVAVTGAWSFQLLERTPQWLPWLRWAVAAATVAAVAALVALRRGTRGAAVVATAAGLVAGLAGPAAYAVDAAGSPVNGTNPLAGPATGFGGMGRGPGGPPPSVPRGGRGPGGGMFGGQPPGGGFGGRMFGGPGGGRVSDAMAAYLVQNRGKATWLVAVGSAQQASSLMLRTGAPVIAMGGFTGSDPAMTVAKLQRYVKEGRLRFILLGGRGGGAEVAEWVRQHATPVDAGEYGDPFGGSGQLYRLA</sequence>
<dbReference type="EMBL" id="CP001738">
    <property type="protein sequence ID" value="ACY96036.1"/>
    <property type="molecule type" value="Genomic_DNA"/>
</dbReference>
<dbReference type="OrthoDB" id="5241882at2"/>
<feature type="transmembrane region" description="Helical" evidence="9">
    <location>
        <begin position="130"/>
        <end position="148"/>
    </location>
</feature>
<evidence type="ECO:0000313" key="12">
    <source>
        <dbReference type="EMBL" id="ACY96036.1"/>
    </source>
</evidence>
<evidence type="ECO:0000256" key="4">
    <source>
        <dbReference type="ARBA" id="ARBA00022679"/>
    </source>
</evidence>
<name>D1A2L6_THECD</name>
<evidence type="ECO:0000259" key="10">
    <source>
        <dbReference type="Pfam" id="PF13231"/>
    </source>
</evidence>
<evidence type="ECO:0000256" key="7">
    <source>
        <dbReference type="ARBA" id="ARBA00023136"/>
    </source>
</evidence>
<evidence type="ECO:0000256" key="3">
    <source>
        <dbReference type="ARBA" id="ARBA00022676"/>
    </source>
</evidence>
<feature type="domain" description="Putative mannosyltransferase YkcA/B-like C-terminal" evidence="11">
    <location>
        <begin position="551"/>
        <end position="632"/>
    </location>
</feature>
<protein>
    <submittedName>
        <fullName evidence="12">Glycosyl transferase family 39</fullName>
    </submittedName>
</protein>
<dbReference type="Pfam" id="PF13231">
    <property type="entry name" value="PMT_2"/>
    <property type="match status" value="1"/>
</dbReference>
<feature type="region of interest" description="Disordered" evidence="8">
    <location>
        <begin position="499"/>
        <end position="531"/>
    </location>
</feature>
<dbReference type="InterPro" id="IPR038731">
    <property type="entry name" value="RgtA/B/C-like"/>
</dbReference>
<keyword evidence="5 9" id="KW-0812">Transmembrane</keyword>
<dbReference type="InterPro" id="IPR050297">
    <property type="entry name" value="LipidA_mod_glycosyltrf_83"/>
</dbReference>